<comment type="caution">
    <text evidence="1">The sequence shown here is derived from an EMBL/GenBank/DDBJ whole genome shotgun (WGS) entry which is preliminary data.</text>
</comment>
<evidence type="ECO:0000313" key="1">
    <source>
        <dbReference type="EMBL" id="MDX8045915.1"/>
    </source>
</evidence>
<accession>A0ACC6M4M0</accession>
<evidence type="ECO:0000313" key="2">
    <source>
        <dbReference type="Proteomes" id="UP001277972"/>
    </source>
</evidence>
<protein>
    <submittedName>
        <fullName evidence="1">Uncharacterized protein</fullName>
    </submittedName>
</protein>
<name>A0ACC6M4M0_9BACI</name>
<sequence length="69" mass="8088">MKTVLAFKSNINKREELNDENANILNQEMTPLSDILRRKKSPITQLAEVSKTRYTKDLEKLRQKALKML</sequence>
<organism evidence="1 2">
    <name type="scientific">Gracilibacillus pellucidus</name>
    <dbReference type="NCBI Taxonomy" id="3095368"/>
    <lineage>
        <taxon>Bacteria</taxon>
        <taxon>Bacillati</taxon>
        <taxon>Bacillota</taxon>
        <taxon>Bacilli</taxon>
        <taxon>Bacillales</taxon>
        <taxon>Bacillaceae</taxon>
        <taxon>Gracilibacillus</taxon>
    </lineage>
</organism>
<dbReference type="Proteomes" id="UP001277972">
    <property type="component" value="Unassembled WGS sequence"/>
</dbReference>
<proteinExistence type="predicted"/>
<keyword evidence="2" id="KW-1185">Reference proteome</keyword>
<gene>
    <name evidence="1" type="ORF">SH601_07905</name>
</gene>
<dbReference type="EMBL" id="JAWZSR010000004">
    <property type="protein sequence ID" value="MDX8045915.1"/>
    <property type="molecule type" value="Genomic_DNA"/>
</dbReference>
<reference evidence="1" key="1">
    <citation type="submission" date="2023-11" db="EMBL/GenBank/DDBJ databases">
        <title>Gracilibacillus pellucida a moderately halophilic bacterium isolated from saline soil in Xinjiang province.</title>
        <authorList>
            <person name="Zhang Z."/>
            <person name="Tan F."/>
            <person name="Wang Y."/>
            <person name="Xia M."/>
        </authorList>
    </citation>
    <scope>NUCLEOTIDE SEQUENCE</scope>
    <source>
        <strain evidence="1">S3-1-1</strain>
    </source>
</reference>